<dbReference type="PANTHER" id="PTHR39244:SF5">
    <property type="entry name" value="NATTERIN-3-LIKE"/>
    <property type="match status" value="1"/>
</dbReference>
<dbReference type="Pfam" id="PF03318">
    <property type="entry name" value="ETX_MTX2"/>
    <property type="match status" value="1"/>
</dbReference>
<dbReference type="SUPFAM" id="SSF50370">
    <property type="entry name" value="Ricin B-like lectins"/>
    <property type="match status" value="1"/>
</dbReference>
<proteinExistence type="predicted"/>
<dbReference type="Gene3D" id="2.170.15.10">
    <property type="entry name" value="Proaerolysin, chain A, domain 3"/>
    <property type="match status" value="1"/>
</dbReference>
<name>A0A679DXX7_MARPO</name>
<dbReference type="InterPro" id="IPR053237">
    <property type="entry name" value="Natterin_C"/>
</dbReference>
<organism evidence="1">
    <name type="scientific">Marchantia polymorpha subsp. ruderalis</name>
    <dbReference type="NCBI Taxonomy" id="1480154"/>
    <lineage>
        <taxon>Eukaryota</taxon>
        <taxon>Viridiplantae</taxon>
        <taxon>Streptophyta</taxon>
        <taxon>Embryophyta</taxon>
        <taxon>Marchantiophyta</taxon>
        <taxon>Marchantiopsida</taxon>
        <taxon>Marchantiidae</taxon>
        <taxon>Marchantiales</taxon>
        <taxon>Marchantiaceae</taxon>
        <taxon>Marchantia</taxon>
    </lineage>
</organism>
<accession>A0A679DXX7</accession>
<dbReference type="EMBL" id="AP019896">
    <property type="protein sequence ID" value="BBN20678.1"/>
    <property type="molecule type" value="Genomic_DNA"/>
</dbReference>
<evidence type="ECO:0000313" key="1">
    <source>
        <dbReference type="EMBL" id="BBN20678.1"/>
    </source>
</evidence>
<evidence type="ECO:0008006" key="2">
    <source>
        <dbReference type="Google" id="ProtNLM"/>
    </source>
</evidence>
<reference evidence="1" key="1">
    <citation type="journal article" date="2019" name="Curr. Biol.">
        <title>Chromatin organization in early land plants reveals an ancestral association between H3K27me3, transposons, and constitutive heterochromatin.</title>
        <authorList>
            <person name="Montgomery S.A."/>
            <person name="Tanizawa Y."/>
            <person name="Galik B."/>
            <person name="Wang N."/>
            <person name="Ito T."/>
            <person name="Mochizuki T."/>
            <person name="Akimcheva S."/>
            <person name="Bowman J."/>
            <person name="Cognat V."/>
            <person name="Drouard L."/>
            <person name="Ekker H."/>
            <person name="Houng S."/>
            <person name="Kohchi T."/>
            <person name="Lin S."/>
            <person name="Liu L.D."/>
            <person name="Nakamura Y."/>
            <person name="Valeeva L.R."/>
            <person name="Shakirov E.V."/>
            <person name="Shippen D.E."/>
            <person name="Wei W."/>
            <person name="Yagura M."/>
            <person name="Yamaoka S."/>
            <person name="Yamato K.T."/>
            <person name="Liu C."/>
            <person name="Berger F."/>
        </authorList>
    </citation>
    <scope>NUCLEOTIDE SEQUENCE</scope>
    <source>
        <strain evidence="1">Tak-1</strain>
    </source>
</reference>
<dbReference type="PANTHER" id="PTHR39244">
    <property type="entry name" value="NATTERIN-4"/>
    <property type="match status" value="1"/>
</dbReference>
<gene>
    <name evidence="1" type="ORF">Mp_zg00100</name>
</gene>
<sequence length="394" mass="44580">MPRYRPIRYRIARIRVSVDSGQPILPACESERHGRHRWSVVHEAGLPFFQPFLNRSPRQNSNDHLDADFVNLAFDNLFTMPELYIPPKEISFRLRGYRSNYVLFSRNKPDPKCGHTSVGPNADQWWQLVPGTGQHAGYYLIKSKFTGKVLFSRRTRDPPVGDIDGDGKYNDNWFKFEVGTGKLASHFRIRNYASDTVLVSRTHRNPTFYNHAGIGDVHEDQYFTFLFEDMAINRVEYQIDQAKVLASVPEVIGTTTLRNDSAINQTVEFDFARTETISSSFDYTVGFTITVGTSGKIGIPFVTEGQIKVDISNSHELKWGTTTTESKTYSIRFPAIAPPRHSIIGTGTVTCSNIEVPFTIYSKSVATGFEVATHGIYRGVTYWNIQSSIKQGPL</sequence>
<dbReference type="Gene3D" id="2.80.10.50">
    <property type="match status" value="1"/>
</dbReference>
<dbReference type="InterPro" id="IPR035992">
    <property type="entry name" value="Ricin_B-like_lectins"/>
</dbReference>
<dbReference type="AlphaFoldDB" id="A0A679DXX7"/>
<dbReference type="InterPro" id="IPR004991">
    <property type="entry name" value="Aerolysin-like"/>
</dbReference>
<dbReference type="CDD" id="cd20215">
    <property type="entry name" value="PFM_LSL-like"/>
    <property type="match status" value="1"/>
</dbReference>
<protein>
    <recommendedName>
        <fullName evidence="2">Agglutinin domain-containing protein</fullName>
    </recommendedName>
</protein>
<dbReference type="SUPFAM" id="SSF56973">
    <property type="entry name" value="Aerolisin/ETX pore-forming domain"/>
    <property type="match status" value="1"/>
</dbReference>
<dbReference type="CDD" id="cd23424">
    <property type="entry name" value="beta-trefoil_Ricin_BEL-like"/>
    <property type="match status" value="1"/>
</dbReference>